<evidence type="ECO:0000313" key="4">
    <source>
        <dbReference type="Proteomes" id="UP000094936"/>
    </source>
</evidence>
<feature type="transmembrane region" description="Helical" evidence="1">
    <location>
        <begin position="186"/>
        <end position="202"/>
    </location>
</feature>
<keyword evidence="1" id="KW-0472">Membrane</keyword>
<gene>
    <name evidence="3" type="ORF">A8L45_20695</name>
</gene>
<feature type="transmembrane region" description="Helical" evidence="1">
    <location>
        <begin position="209"/>
        <end position="230"/>
    </location>
</feature>
<protein>
    <recommendedName>
        <fullName evidence="2">CAAX prenyl protease 2/Lysostaphin resistance protein A-like domain-containing protein</fullName>
    </recommendedName>
</protein>
<dbReference type="Proteomes" id="UP000094936">
    <property type="component" value="Unassembled WGS sequence"/>
</dbReference>
<name>A0A1C3EAK1_9GAMM</name>
<reference evidence="3 4" key="1">
    <citation type="submission" date="2016-05" db="EMBL/GenBank/DDBJ databases">
        <title>Genomic Taxonomy of the Vibrionaceae.</title>
        <authorList>
            <person name="Gomez-Gil B."/>
            <person name="Enciso-Ibarra J."/>
        </authorList>
    </citation>
    <scope>NUCLEOTIDE SEQUENCE [LARGE SCALE GENOMIC DNA]</scope>
    <source>
        <strain evidence="3 4">CAIM 1920</strain>
    </source>
</reference>
<dbReference type="EMBL" id="LYBM01000056">
    <property type="protein sequence ID" value="ODA30224.1"/>
    <property type="molecule type" value="Genomic_DNA"/>
</dbReference>
<organism evidence="3 4">
    <name type="scientific">Veronia pacifica</name>
    <dbReference type="NCBI Taxonomy" id="1080227"/>
    <lineage>
        <taxon>Bacteria</taxon>
        <taxon>Pseudomonadati</taxon>
        <taxon>Pseudomonadota</taxon>
        <taxon>Gammaproteobacteria</taxon>
        <taxon>Vibrionales</taxon>
        <taxon>Vibrionaceae</taxon>
        <taxon>Veronia</taxon>
    </lineage>
</organism>
<feature type="domain" description="CAAX prenyl protease 2/Lysostaphin resistance protein A-like" evidence="2">
    <location>
        <begin position="136"/>
        <end position="218"/>
    </location>
</feature>
<evidence type="ECO:0000259" key="2">
    <source>
        <dbReference type="Pfam" id="PF02517"/>
    </source>
</evidence>
<keyword evidence="1" id="KW-1133">Transmembrane helix</keyword>
<dbReference type="PANTHER" id="PTHR43592:SF15">
    <property type="entry name" value="CAAX AMINO TERMINAL PROTEASE FAMILY PROTEIN"/>
    <property type="match status" value="1"/>
</dbReference>
<feature type="transmembrane region" description="Helical" evidence="1">
    <location>
        <begin position="7"/>
        <end position="25"/>
    </location>
</feature>
<feature type="transmembrane region" description="Helical" evidence="1">
    <location>
        <begin position="82"/>
        <end position="103"/>
    </location>
</feature>
<evidence type="ECO:0000313" key="3">
    <source>
        <dbReference type="EMBL" id="ODA30224.1"/>
    </source>
</evidence>
<keyword evidence="1" id="KW-0812">Transmembrane</keyword>
<dbReference type="STRING" id="1080227.A8L45_20695"/>
<evidence type="ECO:0000256" key="1">
    <source>
        <dbReference type="SAM" id="Phobius"/>
    </source>
</evidence>
<feature type="transmembrane region" description="Helical" evidence="1">
    <location>
        <begin position="165"/>
        <end position="180"/>
    </location>
</feature>
<accession>A0A1C3EAK1</accession>
<keyword evidence="4" id="KW-1185">Reference proteome</keyword>
<dbReference type="GO" id="GO:0004175">
    <property type="term" value="F:endopeptidase activity"/>
    <property type="evidence" value="ECO:0007669"/>
    <property type="project" value="UniProtKB-ARBA"/>
</dbReference>
<sequence>MMNDKKVRYMLPCFFMVPEIIYFAMKQLLKVDQLPDDEANIILDIIKIVSSTTLLIIMALIFKKDIIKSVSAPKENKYTQFIFLGFSLLLVTSFTLHSVYYLISIVNPDYVIGIFTSDEKTLVDMSHPDVILDYSLYFLSLVVLAPIVEEIFFRGFLLERLSLKYGFYFSIAFGSLLFSILHTDILGAFIFSIFLCVVKVHTKSLYGPILIHASHNLFLFITVLSYELFSPSYEEDLDSSSILDYFYDESYYMILIGMLGFIAPIIYLRKIKNKDTLFSDLKTVS</sequence>
<dbReference type="PANTHER" id="PTHR43592">
    <property type="entry name" value="CAAX AMINO TERMINAL PROTEASE"/>
    <property type="match status" value="1"/>
</dbReference>
<dbReference type="OrthoDB" id="6637383at2"/>
<dbReference type="InterPro" id="IPR003675">
    <property type="entry name" value="Rce1/LyrA-like_dom"/>
</dbReference>
<feature type="transmembrane region" description="Helical" evidence="1">
    <location>
        <begin position="250"/>
        <end position="268"/>
    </location>
</feature>
<dbReference type="AlphaFoldDB" id="A0A1C3EAK1"/>
<dbReference type="RefSeq" id="WP_068905259.1">
    <property type="nucleotide sequence ID" value="NZ_JBHUIF010000017.1"/>
</dbReference>
<feature type="transmembrane region" description="Helical" evidence="1">
    <location>
        <begin position="45"/>
        <end position="62"/>
    </location>
</feature>
<comment type="caution">
    <text evidence="3">The sequence shown here is derived from an EMBL/GenBank/DDBJ whole genome shotgun (WGS) entry which is preliminary data.</text>
</comment>
<proteinExistence type="predicted"/>
<dbReference type="Pfam" id="PF02517">
    <property type="entry name" value="Rce1-like"/>
    <property type="match status" value="1"/>
</dbReference>
<feature type="transmembrane region" description="Helical" evidence="1">
    <location>
        <begin position="134"/>
        <end position="153"/>
    </location>
</feature>
<dbReference type="GO" id="GO:0080120">
    <property type="term" value="P:CAAX-box protein maturation"/>
    <property type="evidence" value="ECO:0007669"/>
    <property type="project" value="UniProtKB-ARBA"/>
</dbReference>